<feature type="transmembrane region" description="Helical" evidence="1">
    <location>
        <begin position="151"/>
        <end position="175"/>
    </location>
</feature>
<reference evidence="2" key="1">
    <citation type="submission" date="2021-01" db="UniProtKB">
        <authorList>
            <consortium name="EnsemblMetazoa"/>
        </authorList>
    </citation>
    <scope>IDENTIFICATION</scope>
</reference>
<accession>A0A7M5V7Y3</accession>
<protein>
    <submittedName>
        <fullName evidence="2">Uncharacterized protein</fullName>
    </submittedName>
</protein>
<feature type="transmembrane region" description="Helical" evidence="1">
    <location>
        <begin position="12"/>
        <end position="33"/>
    </location>
</feature>
<dbReference type="Proteomes" id="UP000594262">
    <property type="component" value="Unplaced"/>
</dbReference>
<dbReference type="RefSeq" id="XP_066930636.1">
    <property type="nucleotide sequence ID" value="XM_067074535.1"/>
</dbReference>
<dbReference type="EnsemblMetazoa" id="CLYHEMT005189.1">
    <property type="protein sequence ID" value="CLYHEMP005189.1"/>
    <property type="gene ID" value="CLYHEMG005189"/>
</dbReference>
<feature type="transmembrane region" description="Helical" evidence="1">
    <location>
        <begin position="86"/>
        <end position="106"/>
    </location>
</feature>
<keyword evidence="1" id="KW-0812">Transmembrane</keyword>
<feature type="transmembrane region" description="Helical" evidence="1">
    <location>
        <begin position="118"/>
        <end position="145"/>
    </location>
</feature>
<keyword evidence="3" id="KW-1185">Reference proteome</keyword>
<evidence type="ECO:0000256" key="1">
    <source>
        <dbReference type="SAM" id="Phobius"/>
    </source>
</evidence>
<keyword evidence="1" id="KW-0472">Membrane</keyword>
<dbReference type="OrthoDB" id="6031641at2759"/>
<organism evidence="2 3">
    <name type="scientific">Clytia hemisphaerica</name>
    <dbReference type="NCBI Taxonomy" id="252671"/>
    <lineage>
        <taxon>Eukaryota</taxon>
        <taxon>Metazoa</taxon>
        <taxon>Cnidaria</taxon>
        <taxon>Hydrozoa</taxon>
        <taxon>Hydroidolina</taxon>
        <taxon>Leptothecata</taxon>
        <taxon>Obeliida</taxon>
        <taxon>Clytiidae</taxon>
        <taxon>Clytia</taxon>
    </lineage>
</organism>
<evidence type="ECO:0000313" key="2">
    <source>
        <dbReference type="EnsemblMetazoa" id="CLYHEMP005189.1"/>
    </source>
</evidence>
<proteinExistence type="predicted"/>
<dbReference type="AlphaFoldDB" id="A0A7M5V7Y3"/>
<dbReference type="GeneID" id="136818177"/>
<sequence length="196" mass="21597">MCSCFRFFQKAASGCMLLSIGALLFCGSIEYWWSTKSSDVGLWKTCSDFVVSSRLCLRRGDLLEFKSKELKVAGMKLEIGGRKLDIVFVSLLVAVVTAIIHLILLVRSMCQRHPSKSIILVGTVILSFGVAASIFGTIWALVMISKDNLGWAFYVLYGADGMLLLGLMCSIITLCSRTPGVYITTSRDDEVAMLKR</sequence>
<keyword evidence="1" id="KW-1133">Transmembrane helix</keyword>
<evidence type="ECO:0000313" key="3">
    <source>
        <dbReference type="Proteomes" id="UP000594262"/>
    </source>
</evidence>
<name>A0A7M5V7Y3_9CNID</name>